<sequence>MNVSLNEVEALAKKATRGAGYPWGLAEDAAKAVRFLCSNGVDGCAALAGTLRVFDGAQLHNRMPRQVDGFWQAETGDACPIALGAALLDRAGLTTGQVQTVGPIVHPILLVPFIAQIALVNGCAMRFHAGSFQVVTDGKFIETLGAISEHADTARVEQEGKLKAPNSHVSRATPDAAVWDVLNAFAHKTYAPATEESRRKGAG</sequence>
<proteinExistence type="predicted"/>
<dbReference type="InterPro" id="IPR022201">
    <property type="entry name" value="DUF3726"/>
</dbReference>
<dbReference type="Proteomes" id="UP000184221">
    <property type="component" value="Unassembled WGS sequence"/>
</dbReference>
<evidence type="ECO:0000313" key="1">
    <source>
        <dbReference type="EMBL" id="SHH94472.1"/>
    </source>
</evidence>
<reference evidence="1 2" key="1">
    <citation type="submission" date="2016-11" db="EMBL/GenBank/DDBJ databases">
        <authorList>
            <person name="Jaros S."/>
            <person name="Januszkiewicz K."/>
            <person name="Wedrychowicz H."/>
        </authorList>
    </citation>
    <scope>NUCLEOTIDE SEQUENCE [LARGE SCALE GENOMIC DNA]</scope>
    <source>
        <strain evidence="1 2">DSM 29431</strain>
    </source>
</reference>
<dbReference type="AlphaFoldDB" id="A0A1M5X4E3"/>
<organism evidence="1 2">
    <name type="scientific">Marivita hallyeonensis</name>
    <dbReference type="NCBI Taxonomy" id="996342"/>
    <lineage>
        <taxon>Bacteria</taxon>
        <taxon>Pseudomonadati</taxon>
        <taxon>Pseudomonadota</taxon>
        <taxon>Alphaproteobacteria</taxon>
        <taxon>Rhodobacterales</taxon>
        <taxon>Roseobacteraceae</taxon>
        <taxon>Marivita</taxon>
    </lineage>
</organism>
<dbReference type="STRING" id="996342.SAMN05443551_3715"/>
<evidence type="ECO:0008006" key="3">
    <source>
        <dbReference type="Google" id="ProtNLM"/>
    </source>
</evidence>
<gene>
    <name evidence="1" type="ORF">SAMN05443551_3715</name>
</gene>
<name>A0A1M5X4E3_9RHOB</name>
<evidence type="ECO:0000313" key="2">
    <source>
        <dbReference type="Proteomes" id="UP000184221"/>
    </source>
</evidence>
<protein>
    <recommendedName>
        <fullName evidence="3">DUF3726 domain-containing protein</fullName>
    </recommendedName>
</protein>
<dbReference type="Pfam" id="PF12525">
    <property type="entry name" value="DUF3726"/>
    <property type="match status" value="1"/>
</dbReference>
<accession>A0A1M5X4E3</accession>
<keyword evidence="2" id="KW-1185">Reference proteome</keyword>
<dbReference type="RefSeq" id="WP_072779572.1">
    <property type="nucleotide sequence ID" value="NZ_FQXC01000005.1"/>
</dbReference>
<dbReference type="EMBL" id="FQXC01000005">
    <property type="protein sequence ID" value="SHH94472.1"/>
    <property type="molecule type" value="Genomic_DNA"/>
</dbReference>